<dbReference type="InterPro" id="IPR037518">
    <property type="entry name" value="MPN"/>
</dbReference>
<organism evidence="7 8">
    <name type="scientific">Paracidovorax cattleyae</name>
    <dbReference type="NCBI Taxonomy" id="80868"/>
    <lineage>
        <taxon>Bacteria</taxon>
        <taxon>Pseudomonadati</taxon>
        <taxon>Pseudomonadota</taxon>
        <taxon>Betaproteobacteria</taxon>
        <taxon>Burkholderiales</taxon>
        <taxon>Comamonadaceae</taxon>
        <taxon>Paracidovorax</taxon>
    </lineage>
</organism>
<dbReference type="GO" id="GO:0046872">
    <property type="term" value="F:metal ion binding"/>
    <property type="evidence" value="ECO:0007669"/>
    <property type="project" value="UniProtKB-KW"/>
</dbReference>
<dbReference type="AlphaFoldDB" id="A0A1H0WWV2"/>
<keyword evidence="3" id="KW-0378">Hydrolase</keyword>
<dbReference type="InterPro" id="IPR025657">
    <property type="entry name" value="RadC_JAB"/>
</dbReference>
<dbReference type="GO" id="GO:0006508">
    <property type="term" value="P:proteolysis"/>
    <property type="evidence" value="ECO:0007669"/>
    <property type="project" value="UniProtKB-KW"/>
</dbReference>
<protein>
    <submittedName>
        <fullName evidence="7">DNA repair protein RadC</fullName>
    </submittedName>
</protein>
<dbReference type="SUPFAM" id="SSF102712">
    <property type="entry name" value="JAB1/MPN domain"/>
    <property type="match status" value="1"/>
</dbReference>
<dbReference type="PROSITE" id="PS01302">
    <property type="entry name" value="UPF0758"/>
    <property type="match status" value="1"/>
</dbReference>
<evidence type="ECO:0000313" key="7">
    <source>
        <dbReference type="EMBL" id="SDP95147.1"/>
    </source>
</evidence>
<reference evidence="8" key="1">
    <citation type="submission" date="2016-10" db="EMBL/GenBank/DDBJ databases">
        <authorList>
            <person name="Varghese N."/>
            <person name="Submissions S."/>
        </authorList>
    </citation>
    <scope>NUCLEOTIDE SEQUENCE [LARGE SCALE GENOMIC DNA]</scope>
    <source>
        <strain evidence="8">DSM 17101</strain>
    </source>
</reference>
<dbReference type="CDD" id="cd08071">
    <property type="entry name" value="MPN_DUF2466"/>
    <property type="match status" value="1"/>
</dbReference>
<keyword evidence="1" id="KW-0645">Protease</keyword>
<proteinExistence type="predicted"/>
<dbReference type="Proteomes" id="UP000199317">
    <property type="component" value="Unassembled WGS sequence"/>
</dbReference>
<dbReference type="NCBIfam" id="TIGR00608">
    <property type="entry name" value="radc"/>
    <property type="match status" value="1"/>
</dbReference>
<sequence length="171" mass="19044">MTMSNLSILDADASLHVRDGRGRYRPASVDQILAAARRVADLKVQRGAEFNSPVSVKTYLCAKLAGLEHEVFAVLFLDNQHRLIEYVEMFRGTINTSEVHPRDVVKEALRLNAAAVILAHNHPSGNRTPSDTDKQLTERLRSALSLVDVRTLDHFIIAGSRAVSMAMRGWR</sequence>
<keyword evidence="5" id="KW-0482">Metalloprotease</keyword>
<dbReference type="GO" id="GO:0008237">
    <property type="term" value="F:metallopeptidase activity"/>
    <property type="evidence" value="ECO:0007669"/>
    <property type="project" value="UniProtKB-KW"/>
</dbReference>
<evidence type="ECO:0000313" key="8">
    <source>
        <dbReference type="Proteomes" id="UP000199317"/>
    </source>
</evidence>
<evidence type="ECO:0000256" key="4">
    <source>
        <dbReference type="ARBA" id="ARBA00022833"/>
    </source>
</evidence>
<dbReference type="InterPro" id="IPR001405">
    <property type="entry name" value="UPF0758"/>
</dbReference>
<accession>A0A1H0WWV2</accession>
<dbReference type="PANTHER" id="PTHR30471">
    <property type="entry name" value="DNA REPAIR PROTEIN RADC"/>
    <property type="match status" value="1"/>
</dbReference>
<evidence type="ECO:0000256" key="1">
    <source>
        <dbReference type="ARBA" id="ARBA00022670"/>
    </source>
</evidence>
<dbReference type="PROSITE" id="PS50249">
    <property type="entry name" value="MPN"/>
    <property type="match status" value="1"/>
</dbReference>
<evidence type="ECO:0000256" key="2">
    <source>
        <dbReference type="ARBA" id="ARBA00022723"/>
    </source>
</evidence>
<evidence type="ECO:0000256" key="5">
    <source>
        <dbReference type="ARBA" id="ARBA00023049"/>
    </source>
</evidence>
<dbReference type="EMBL" id="FNJL01000076">
    <property type="protein sequence ID" value="SDP95147.1"/>
    <property type="molecule type" value="Genomic_DNA"/>
</dbReference>
<keyword evidence="2" id="KW-0479">Metal-binding</keyword>
<dbReference type="Gene3D" id="3.40.140.10">
    <property type="entry name" value="Cytidine Deaminase, domain 2"/>
    <property type="match status" value="1"/>
</dbReference>
<keyword evidence="8" id="KW-1185">Reference proteome</keyword>
<evidence type="ECO:0000256" key="3">
    <source>
        <dbReference type="ARBA" id="ARBA00022801"/>
    </source>
</evidence>
<name>A0A1H0WWV2_9BURK</name>
<feature type="domain" description="MPN" evidence="6">
    <location>
        <begin position="48"/>
        <end position="171"/>
    </location>
</feature>
<dbReference type="PANTHER" id="PTHR30471:SF3">
    <property type="entry name" value="UPF0758 PROTEIN YEES-RELATED"/>
    <property type="match status" value="1"/>
</dbReference>
<gene>
    <name evidence="7" type="ORF">SAMN04489708_1761</name>
</gene>
<dbReference type="InterPro" id="IPR020891">
    <property type="entry name" value="UPF0758_CS"/>
</dbReference>
<dbReference type="Pfam" id="PF04002">
    <property type="entry name" value="RadC"/>
    <property type="match status" value="1"/>
</dbReference>
<evidence type="ECO:0000259" key="6">
    <source>
        <dbReference type="PROSITE" id="PS50249"/>
    </source>
</evidence>
<keyword evidence="4" id="KW-0862">Zinc</keyword>